<proteinExistence type="predicted"/>
<evidence type="ECO:0000256" key="1">
    <source>
        <dbReference type="SAM" id="Phobius"/>
    </source>
</evidence>
<evidence type="ECO:0000259" key="2">
    <source>
        <dbReference type="Pfam" id="PF14238"/>
    </source>
</evidence>
<evidence type="ECO:0000313" key="4">
    <source>
        <dbReference type="Proteomes" id="UP000183995"/>
    </source>
</evidence>
<dbReference type="RefSeq" id="WP_073076504.1">
    <property type="nucleotide sequence ID" value="NZ_FQXV01000002.1"/>
</dbReference>
<sequence>MKKKARTLIILGAVLVVCIGAYIGVSVYNNAQAQKTADETKAAQIWSDGRGDPASIAYTAGDKTLSFTLEDGKWYVTDDRDFPLQQASLTNLATTVGSLSAVRTIDISSPLSVYGLDKPAYTVTAADAGGNTLTLLIGAENGGNYYAMAKDGNKIYTISDALVGDLKTDYLDMIALETIHSLSSTNVSAITVTAGGRSLKLDKHQNKDSTYTWFIVDGDTYTTADEFTTAATTDQSPQKYIDNAVTGLSSVSFSSCAAFKPTADDLKKFGLDAPQLTVNVDYADTTGTGTLDQATTTGTVSLLIGAALDDGSGYYAMLPGSSQVNVLPATAVTPLTDALAALGSGK</sequence>
<feature type="domain" description="DUF4340" evidence="2">
    <location>
        <begin position="74"/>
        <end position="254"/>
    </location>
</feature>
<evidence type="ECO:0000313" key="3">
    <source>
        <dbReference type="EMBL" id="SHH77195.1"/>
    </source>
</evidence>
<feature type="transmembrane region" description="Helical" evidence="1">
    <location>
        <begin position="7"/>
        <end position="28"/>
    </location>
</feature>
<dbReference type="Proteomes" id="UP000183995">
    <property type="component" value="Unassembled WGS sequence"/>
</dbReference>
<dbReference type="STRING" id="1123282.SAMN02745823_00949"/>
<gene>
    <name evidence="3" type="ORF">SAMN02745823_00949</name>
</gene>
<protein>
    <recommendedName>
        <fullName evidence="2">DUF4340 domain-containing protein</fullName>
    </recommendedName>
</protein>
<keyword evidence="1" id="KW-0472">Membrane</keyword>
<keyword evidence="1" id="KW-1133">Transmembrane helix</keyword>
<keyword evidence="4" id="KW-1185">Reference proteome</keyword>
<accession>A0A1M5VPN5</accession>
<name>A0A1M5VPN5_9FIRM</name>
<organism evidence="3 4">
    <name type="scientific">Sporobacter termitidis DSM 10068</name>
    <dbReference type="NCBI Taxonomy" id="1123282"/>
    <lineage>
        <taxon>Bacteria</taxon>
        <taxon>Bacillati</taxon>
        <taxon>Bacillota</taxon>
        <taxon>Clostridia</taxon>
        <taxon>Eubacteriales</taxon>
        <taxon>Oscillospiraceae</taxon>
        <taxon>Sporobacter</taxon>
    </lineage>
</organism>
<dbReference type="AlphaFoldDB" id="A0A1M5VPN5"/>
<dbReference type="Pfam" id="PF14238">
    <property type="entry name" value="DUF4340"/>
    <property type="match status" value="1"/>
</dbReference>
<dbReference type="InterPro" id="IPR025641">
    <property type="entry name" value="DUF4340"/>
</dbReference>
<reference evidence="3 4" key="1">
    <citation type="submission" date="2016-11" db="EMBL/GenBank/DDBJ databases">
        <authorList>
            <person name="Jaros S."/>
            <person name="Januszkiewicz K."/>
            <person name="Wedrychowicz H."/>
        </authorList>
    </citation>
    <scope>NUCLEOTIDE SEQUENCE [LARGE SCALE GENOMIC DNA]</scope>
    <source>
        <strain evidence="3 4">DSM 10068</strain>
    </source>
</reference>
<dbReference type="EMBL" id="FQXV01000002">
    <property type="protein sequence ID" value="SHH77195.1"/>
    <property type="molecule type" value="Genomic_DNA"/>
</dbReference>
<keyword evidence="1" id="KW-0812">Transmembrane</keyword>
<dbReference type="OrthoDB" id="9768524at2"/>